<keyword evidence="1" id="KW-0808">Transferase</keyword>
<reference evidence="9" key="1">
    <citation type="journal article" date="2017" name="Nat. Commun.">
        <title>The North American bullfrog draft genome provides insight into hormonal regulation of long noncoding RNA.</title>
        <authorList>
            <person name="Hammond S.A."/>
            <person name="Warren R.L."/>
            <person name="Vandervalk B.P."/>
            <person name="Kucuk E."/>
            <person name="Khan H."/>
            <person name="Gibb E.A."/>
            <person name="Pandoh P."/>
            <person name="Kirk H."/>
            <person name="Zhao Y."/>
            <person name="Jones M."/>
            <person name="Mungall A.J."/>
            <person name="Coope R."/>
            <person name="Pleasance S."/>
            <person name="Moore R.A."/>
            <person name="Holt R.A."/>
            <person name="Round J.M."/>
            <person name="Ohora S."/>
            <person name="Walle B.V."/>
            <person name="Veldhoen N."/>
            <person name="Helbing C.C."/>
            <person name="Birol I."/>
        </authorList>
    </citation>
    <scope>NUCLEOTIDE SEQUENCE [LARGE SCALE GENOMIC DNA]</scope>
</reference>
<keyword evidence="6" id="KW-0675">Receptor</keyword>
<dbReference type="InterPro" id="IPR008266">
    <property type="entry name" value="Tyr_kinase_AS"/>
</dbReference>
<dbReference type="Proteomes" id="UP000228934">
    <property type="component" value="Unassembled WGS sequence"/>
</dbReference>
<dbReference type="SUPFAM" id="SSF56112">
    <property type="entry name" value="Protein kinase-like (PK-like)"/>
    <property type="match status" value="1"/>
</dbReference>
<evidence type="ECO:0000256" key="2">
    <source>
        <dbReference type="ARBA" id="ARBA00022741"/>
    </source>
</evidence>
<evidence type="ECO:0000313" key="9">
    <source>
        <dbReference type="Proteomes" id="UP000228934"/>
    </source>
</evidence>
<dbReference type="Gene3D" id="1.10.510.10">
    <property type="entry name" value="Transferase(Phosphotransferase) domain 1"/>
    <property type="match status" value="1"/>
</dbReference>
<gene>
    <name evidence="8" type="ORF">AB205_0111620</name>
</gene>
<protein>
    <recommendedName>
        <fullName evidence="7">Protein kinase domain-containing protein</fullName>
    </recommendedName>
</protein>
<keyword evidence="5" id="KW-0829">Tyrosine-protein kinase</keyword>
<dbReference type="GO" id="GO:0004714">
    <property type="term" value="F:transmembrane receptor protein tyrosine kinase activity"/>
    <property type="evidence" value="ECO:0007669"/>
    <property type="project" value="TreeGrafter"/>
</dbReference>
<keyword evidence="3" id="KW-0418">Kinase</keyword>
<dbReference type="InterPro" id="IPR000719">
    <property type="entry name" value="Prot_kinase_dom"/>
</dbReference>
<evidence type="ECO:0000256" key="4">
    <source>
        <dbReference type="ARBA" id="ARBA00022840"/>
    </source>
</evidence>
<evidence type="ECO:0000256" key="5">
    <source>
        <dbReference type="ARBA" id="ARBA00023137"/>
    </source>
</evidence>
<dbReference type="PRINTS" id="PR00109">
    <property type="entry name" value="TYRKINASE"/>
</dbReference>
<dbReference type="InterPro" id="IPR020635">
    <property type="entry name" value="Tyr_kinase_cat_dom"/>
</dbReference>
<dbReference type="PANTHER" id="PTHR24416">
    <property type="entry name" value="TYROSINE-PROTEIN KINASE RECEPTOR"/>
    <property type="match status" value="1"/>
</dbReference>
<dbReference type="AlphaFoldDB" id="A0A2G9RNM1"/>
<dbReference type="SMART" id="SM00219">
    <property type="entry name" value="TyrKc"/>
    <property type="match status" value="1"/>
</dbReference>
<feature type="domain" description="Protein kinase" evidence="7">
    <location>
        <begin position="1"/>
        <end position="144"/>
    </location>
</feature>
<evidence type="ECO:0000256" key="6">
    <source>
        <dbReference type="ARBA" id="ARBA00023170"/>
    </source>
</evidence>
<proteinExistence type="predicted"/>
<evidence type="ECO:0000256" key="3">
    <source>
        <dbReference type="ARBA" id="ARBA00022777"/>
    </source>
</evidence>
<keyword evidence="4" id="KW-0067">ATP-binding</keyword>
<sequence length="161" mass="18492">MAAQVASGMAYLETQNFIHRDLAARNVLVGENSVYKVADFGLARVFELPLKWTAPEAIRHSKFTVKSDVWSFGILLYEIVSYGKMPYPGWNGKQTLAKLEQGYRIPKPINCPPQLYDIMLECWNAKPETRPTFETLQWRLEDFFENESSSYLDANTFSNPD</sequence>
<dbReference type="InterPro" id="IPR001245">
    <property type="entry name" value="Ser-Thr/Tyr_kinase_cat_dom"/>
</dbReference>
<evidence type="ECO:0000256" key="1">
    <source>
        <dbReference type="ARBA" id="ARBA00022679"/>
    </source>
</evidence>
<dbReference type="FunFam" id="1.10.510.10:FF:000554">
    <property type="entry name" value="Predicted protein"/>
    <property type="match status" value="1"/>
</dbReference>
<organism evidence="8 9">
    <name type="scientific">Aquarana catesbeiana</name>
    <name type="common">American bullfrog</name>
    <name type="synonym">Rana catesbeiana</name>
    <dbReference type="NCBI Taxonomy" id="8400"/>
    <lineage>
        <taxon>Eukaryota</taxon>
        <taxon>Metazoa</taxon>
        <taxon>Chordata</taxon>
        <taxon>Craniata</taxon>
        <taxon>Vertebrata</taxon>
        <taxon>Euteleostomi</taxon>
        <taxon>Amphibia</taxon>
        <taxon>Batrachia</taxon>
        <taxon>Anura</taxon>
        <taxon>Neobatrachia</taxon>
        <taxon>Ranoidea</taxon>
        <taxon>Ranidae</taxon>
        <taxon>Aquarana</taxon>
    </lineage>
</organism>
<dbReference type="GO" id="GO:0043235">
    <property type="term" value="C:receptor complex"/>
    <property type="evidence" value="ECO:0007669"/>
    <property type="project" value="TreeGrafter"/>
</dbReference>
<accession>A0A2G9RNM1</accession>
<keyword evidence="9" id="KW-1185">Reference proteome</keyword>
<dbReference type="PANTHER" id="PTHR24416:SF611">
    <property type="entry name" value="TYROSINE-PROTEIN KINASE TRANSMEMBRANE RECEPTOR ROR"/>
    <property type="match status" value="1"/>
</dbReference>
<dbReference type="EMBL" id="KV937133">
    <property type="protein sequence ID" value="PIO29457.1"/>
    <property type="molecule type" value="Genomic_DNA"/>
</dbReference>
<dbReference type="PROSITE" id="PS50011">
    <property type="entry name" value="PROTEIN_KINASE_DOM"/>
    <property type="match status" value="1"/>
</dbReference>
<dbReference type="Pfam" id="PF07714">
    <property type="entry name" value="PK_Tyr_Ser-Thr"/>
    <property type="match status" value="1"/>
</dbReference>
<dbReference type="PROSITE" id="PS00109">
    <property type="entry name" value="PROTEIN_KINASE_TYR"/>
    <property type="match status" value="1"/>
</dbReference>
<dbReference type="InterPro" id="IPR011009">
    <property type="entry name" value="Kinase-like_dom_sf"/>
</dbReference>
<dbReference type="GO" id="GO:0007169">
    <property type="term" value="P:cell surface receptor protein tyrosine kinase signaling pathway"/>
    <property type="evidence" value="ECO:0007669"/>
    <property type="project" value="TreeGrafter"/>
</dbReference>
<dbReference type="GO" id="GO:0005886">
    <property type="term" value="C:plasma membrane"/>
    <property type="evidence" value="ECO:0007669"/>
    <property type="project" value="TreeGrafter"/>
</dbReference>
<dbReference type="GO" id="GO:0005524">
    <property type="term" value="F:ATP binding"/>
    <property type="evidence" value="ECO:0007669"/>
    <property type="project" value="UniProtKB-KW"/>
</dbReference>
<evidence type="ECO:0000313" key="8">
    <source>
        <dbReference type="EMBL" id="PIO29457.1"/>
    </source>
</evidence>
<name>A0A2G9RNM1_AQUCT</name>
<keyword evidence="2" id="KW-0547">Nucleotide-binding</keyword>
<dbReference type="OrthoDB" id="4062651at2759"/>
<dbReference type="InterPro" id="IPR050122">
    <property type="entry name" value="RTK"/>
</dbReference>
<evidence type="ECO:0000259" key="7">
    <source>
        <dbReference type="PROSITE" id="PS50011"/>
    </source>
</evidence>